<dbReference type="AlphaFoldDB" id="A0A8J3E965"/>
<evidence type="ECO:0000256" key="1">
    <source>
        <dbReference type="SAM" id="Phobius"/>
    </source>
</evidence>
<dbReference type="Proteomes" id="UP000636949">
    <property type="component" value="Unassembled WGS sequence"/>
</dbReference>
<reference evidence="2" key="2">
    <citation type="submission" date="2020-09" db="EMBL/GenBank/DDBJ databases">
        <authorList>
            <person name="Sun Q."/>
            <person name="Zhou Y."/>
        </authorList>
    </citation>
    <scope>NUCLEOTIDE SEQUENCE</scope>
    <source>
        <strain evidence="2">CGMCC 1.15758</strain>
    </source>
</reference>
<keyword evidence="1" id="KW-0812">Transmembrane</keyword>
<keyword evidence="1" id="KW-0472">Membrane</keyword>
<reference evidence="2" key="1">
    <citation type="journal article" date="2014" name="Int. J. Syst. Evol. Microbiol.">
        <title>Complete genome sequence of Corynebacterium casei LMG S-19264T (=DSM 44701T), isolated from a smear-ripened cheese.</title>
        <authorList>
            <consortium name="US DOE Joint Genome Institute (JGI-PGF)"/>
            <person name="Walter F."/>
            <person name="Albersmeier A."/>
            <person name="Kalinowski J."/>
            <person name="Ruckert C."/>
        </authorList>
    </citation>
    <scope>NUCLEOTIDE SEQUENCE</scope>
    <source>
        <strain evidence="2">CGMCC 1.15758</strain>
    </source>
</reference>
<dbReference type="RefSeq" id="WP_117003085.1">
    <property type="nucleotide sequence ID" value="NZ_BMJS01000021.1"/>
</dbReference>
<dbReference type="OrthoDB" id="5619570at2"/>
<sequence>MIIAIDNKRYAIGLTWFIADSQHKLFDALYHIDCQSFVMDVKRNIAAAMPSNVTSMEVVGAISLAGVLSELLAKDAIYIFRLFDKEGHSIDKYWLCAVKNGVILPTVKLPVNQELISQSGDIKASNREIELSGDMIVDEASLYQCLRYLERIFSADVFRQIIQCDTQVDNLLIDKIALDFAIDRKLIKRNALAQLLINIKDKDSRQFVIKALPKRVKKVDSEPVSRKASVLKSRRKLISYGVLSLVLATGGYMYFSNNTSSKSANNKDTNEIKLQQEKAYIQKVESDIQHKNAYPLIIKFVNAIGNLPTSALQWHIQKVSYQTGALDDVSVIYVLNNKKHKVALTKAAFNNIQSLQAISVTEAADNMTNVLFKLIHNAHASTDQSIVRLKDRAAESYRFNQFVEELKLRGIDFKLIPPQSAYGVAKHGITVIGHSMRELISLTAIAKALNTFVLVNIEIQNNQDKPVSWIVKGEIYEA</sequence>
<evidence type="ECO:0000313" key="3">
    <source>
        <dbReference type="Proteomes" id="UP000636949"/>
    </source>
</evidence>
<keyword evidence="1" id="KW-1133">Transmembrane helix</keyword>
<keyword evidence="3" id="KW-1185">Reference proteome</keyword>
<comment type="caution">
    <text evidence="2">The sequence shown here is derived from an EMBL/GenBank/DDBJ whole genome shotgun (WGS) entry which is preliminary data.</text>
</comment>
<feature type="transmembrane region" description="Helical" evidence="1">
    <location>
        <begin position="237"/>
        <end position="255"/>
    </location>
</feature>
<accession>A0A8J3E965</accession>
<proteinExistence type="predicted"/>
<evidence type="ECO:0000313" key="2">
    <source>
        <dbReference type="EMBL" id="GGG01062.1"/>
    </source>
</evidence>
<organism evidence="2 3">
    <name type="scientific">Cysteiniphilum litorale</name>
    <dbReference type="NCBI Taxonomy" id="2056700"/>
    <lineage>
        <taxon>Bacteria</taxon>
        <taxon>Pseudomonadati</taxon>
        <taxon>Pseudomonadota</taxon>
        <taxon>Gammaproteobacteria</taxon>
        <taxon>Thiotrichales</taxon>
        <taxon>Fastidiosibacteraceae</taxon>
        <taxon>Cysteiniphilum</taxon>
    </lineage>
</organism>
<name>A0A8J3E965_9GAMM</name>
<gene>
    <name evidence="2" type="ORF">GCM10010995_18120</name>
</gene>
<protein>
    <submittedName>
        <fullName evidence="2">Uncharacterized protein</fullName>
    </submittedName>
</protein>
<dbReference type="EMBL" id="BMJS01000021">
    <property type="protein sequence ID" value="GGG01062.1"/>
    <property type="molecule type" value="Genomic_DNA"/>
</dbReference>